<dbReference type="RefSeq" id="XP_025431340.1">
    <property type="nucleotide sequence ID" value="XM_025579906.1"/>
</dbReference>
<dbReference type="OrthoDB" id="5238363at2759"/>
<organism evidence="1 2">
    <name type="scientific">Aspergillus saccharolyticus JOP 1030-1</name>
    <dbReference type="NCBI Taxonomy" id="1450539"/>
    <lineage>
        <taxon>Eukaryota</taxon>
        <taxon>Fungi</taxon>
        <taxon>Dikarya</taxon>
        <taxon>Ascomycota</taxon>
        <taxon>Pezizomycotina</taxon>
        <taxon>Eurotiomycetes</taxon>
        <taxon>Eurotiomycetidae</taxon>
        <taxon>Eurotiales</taxon>
        <taxon>Aspergillaceae</taxon>
        <taxon>Aspergillus</taxon>
        <taxon>Aspergillus subgen. Circumdati</taxon>
    </lineage>
</organism>
<dbReference type="GeneID" id="37081135"/>
<dbReference type="AlphaFoldDB" id="A0A318ZZ40"/>
<dbReference type="Proteomes" id="UP000248349">
    <property type="component" value="Unassembled WGS sequence"/>
</dbReference>
<evidence type="ECO:0000313" key="1">
    <source>
        <dbReference type="EMBL" id="PYH45358.1"/>
    </source>
</evidence>
<name>A0A318ZZ40_9EURO</name>
<keyword evidence="2" id="KW-1185">Reference proteome</keyword>
<gene>
    <name evidence="1" type="ORF">BP01DRAFT_49872</name>
</gene>
<accession>A0A318ZZ40</accession>
<dbReference type="STRING" id="1450539.A0A318ZZ40"/>
<evidence type="ECO:0000313" key="2">
    <source>
        <dbReference type="Proteomes" id="UP000248349"/>
    </source>
</evidence>
<sequence>MSKFNRRLRLQGALYTLDYQVEHKMPFIATQQLAMNNNPVRLKIAHMYKTRPRDTLWYSMSHRLLLSRKSVVRTWALGRSRVAFRKALEERGYDRDGRAIPSVPRAKEEEKRLTSLRGTADFTVREEVIKAKFSDIEKDMRHIVDRMIKTSLAAPVADKDKVSPVQQRVLYTKPRKAA</sequence>
<proteinExistence type="predicted"/>
<reference evidence="1 2" key="1">
    <citation type="submission" date="2016-12" db="EMBL/GenBank/DDBJ databases">
        <title>The genomes of Aspergillus section Nigri reveals drivers in fungal speciation.</title>
        <authorList>
            <consortium name="DOE Joint Genome Institute"/>
            <person name="Vesth T.C."/>
            <person name="Nybo J."/>
            <person name="Theobald S."/>
            <person name="Brandl J."/>
            <person name="Frisvad J.C."/>
            <person name="Nielsen K.F."/>
            <person name="Lyhne E.K."/>
            <person name="Kogle M.E."/>
            <person name="Kuo A."/>
            <person name="Riley R."/>
            <person name="Clum A."/>
            <person name="Nolan M."/>
            <person name="Lipzen A."/>
            <person name="Salamov A."/>
            <person name="Henrissat B."/>
            <person name="Wiebenga A."/>
            <person name="De Vries R.P."/>
            <person name="Grigoriev I.V."/>
            <person name="Mortensen U.H."/>
            <person name="Andersen M.R."/>
            <person name="Baker S.E."/>
        </authorList>
    </citation>
    <scope>NUCLEOTIDE SEQUENCE [LARGE SCALE GENOMIC DNA]</scope>
    <source>
        <strain evidence="1 2">JOP 1030-1</strain>
    </source>
</reference>
<protein>
    <submittedName>
        <fullName evidence="1">Uncharacterized protein</fullName>
    </submittedName>
</protein>
<dbReference type="EMBL" id="KZ821232">
    <property type="protein sequence ID" value="PYH45358.1"/>
    <property type="molecule type" value="Genomic_DNA"/>
</dbReference>